<dbReference type="GO" id="GO:0016020">
    <property type="term" value="C:membrane"/>
    <property type="evidence" value="ECO:0007669"/>
    <property type="project" value="TreeGrafter"/>
</dbReference>
<dbReference type="PROSITE" id="PS51363">
    <property type="entry name" value="W2"/>
    <property type="match status" value="1"/>
</dbReference>
<dbReference type="SMART" id="SM00515">
    <property type="entry name" value="eIF5C"/>
    <property type="match status" value="1"/>
</dbReference>
<gene>
    <name evidence="2" type="ORF">TCMB3V08_LOCUS11921</name>
</gene>
<dbReference type="GO" id="GO:0005737">
    <property type="term" value="C:cytoplasm"/>
    <property type="evidence" value="ECO:0007669"/>
    <property type="project" value="TreeGrafter"/>
</dbReference>
<dbReference type="Gene3D" id="1.25.40.180">
    <property type="match status" value="1"/>
</dbReference>
<dbReference type="SUPFAM" id="SSF48371">
    <property type="entry name" value="ARM repeat"/>
    <property type="match status" value="1"/>
</dbReference>
<evidence type="ECO:0000259" key="1">
    <source>
        <dbReference type="PROSITE" id="PS51363"/>
    </source>
</evidence>
<name>A0A7R9JHH6_TIMCA</name>
<evidence type="ECO:0000313" key="2">
    <source>
        <dbReference type="EMBL" id="CAD7579387.1"/>
    </source>
</evidence>
<proteinExistence type="predicted"/>
<dbReference type="EMBL" id="OE191447">
    <property type="protein sequence ID" value="CAD7579387.1"/>
    <property type="molecule type" value="Genomic_DNA"/>
</dbReference>
<dbReference type="PANTHER" id="PTHR14208">
    <property type="entry name" value="BASIC LEUCINE ZIPPER AND W2 DOMAIN-CONTAINING PROTEIN"/>
    <property type="match status" value="1"/>
</dbReference>
<feature type="domain" description="W2" evidence="1">
    <location>
        <begin position="1"/>
        <end position="114"/>
    </location>
</feature>
<dbReference type="AlphaFoldDB" id="A0A7R9JHH6"/>
<dbReference type="Pfam" id="PF02020">
    <property type="entry name" value="W2"/>
    <property type="match status" value="1"/>
</dbReference>
<dbReference type="PANTHER" id="PTHR14208:SF2">
    <property type="entry name" value="PROTEIN KRASAVIETZ"/>
    <property type="match status" value="1"/>
</dbReference>
<sequence>MSQVEWNKKEELVAEQALKHLKQYTPLFEAFTTVARSELVLMLKTQEFCYGNMNFMKVFQKIILLFYKTDVLSEEVILKWYKEGHSVKGKMMFLDQMKKFIEWLQNAEEAIPTSELQKDLISQPLDSSKRVSGSCSVAD</sequence>
<reference evidence="2" key="1">
    <citation type="submission" date="2020-11" db="EMBL/GenBank/DDBJ databases">
        <authorList>
            <person name="Tran Van P."/>
        </authorList>
    </citation>
    <scope>NUCLEOTIDE SEQUENCE</scope>
</reference>
<dbReference type="InterPro" id="IPR051245">
    <property type="entry name" value="eIF5-mimic_regulator"/>
</dbReference>
<dbReference type="InterPro" id="IPR016024">
    <property type="entry name" value="ARM-type_fold"/>
</dbReference>
<protein>
    <submittedName>
        <fullName evidence="2">(California timema) hypothetical protein</fullName>
    </submittedName>
</protein>
<accession>A0A7R9JHH6</accession>
<dbReference type="InterPro" id="IPR003307">
    <property type="entry name" value="W2_domain"/>
</dbReference>
<organism evidence="2">
    <name type="scientific">Timema californicum</name>
    <name type="common">California timema</name>
    <name type="synonym">Walking stick</name>
    <dbReference type="NCBI Taxonomy" id="61474"/>
    <lineage>
        <taxon>Eukaryota</taxon>
        <taxon>Metazoa</taxon>
        <taxon>Ecdysozoa</taxon>
        <taxon>Arthropoda</taxon>
        <taxon>Hexapoda</taxon>
        <taxon>Insecta</taxon>
        <taxon>Pterygota</taxon>
        <taxon>Neoptera</taxon>
        <taxon>Polyneoptera</taxon>
        <taxon>Phasmatodea</taxon>
        <taxon>Timematodea</taxon>
        <taxon>Timematoidea</taxon>
        <taxon>Timematidae</taxon>
        <taxon>Timema</taxon>
    </lineage>
</organism>